<keyword evidence="1" id="KW-1133">Transmembrane helix</keyword>
<keyword evidence="1" id="KW-0472">Membrane</keyword>
<protein>
    <submittedName>
        <fullName evidence="2">Uncharacterized protein</fullName>
    </submittedName>
</protein>
<feature type="transmembrane region" description="Helical" evidence="1">
    <location>
        <begin position="142"/>
        <end position="163"/>
    </location>
</feature>
<feature type="transmembrane region" description="Helical" evidence="1">
    <location>
        <begin position="80"/>
        <end position="100"/>
    </location>
</feature>
<proteinExistence type="predicted"/>
<feature type="transmembrane region" description="Helical" evidence="1">
    <location>
        <begin position="175"/>
        <end position="196"/>
    </location>
</feature>
<evidence type="ECO:0000313" key="2">
    <source>
        <dbReference type="EMBL" id="PWK19714.1"/>
    </source>
</evidence>
<keyword evidence="3" id="KW-1185">Reference proteome</keyword>
<dbReference type="EMBL" id="QGGP01000002">
    <property type="protein sequence ID" value="PWK19714.1"/>
    <property type="molecule type" value="Genomic_DNA"/>
</dbReference>
<evidence type="ECO:0000313" key="3">
    <source>
        <dbReference type="Proteomes" id="UP000245430"/>
    </source>
</evidence>
<name>A0A316DNW0_9FLAO</name>
<sequence length="239" mass="29031">MFDLLYRYSEQLNDLILIVCAVIGIVYYKKYKNYNSKIFIYYLIYVVFVDFIGSYPYYVIEYEQLHGLRDYLKETYFSRNFWWFTTFWNIGSVLFMSYYYYVILKTRSFKKIVKYVCFIFLFSSVIYISQNLNSFFNSQLKFVNIFGALVILNCICLYFIEILNSDKILVFYKSLNSIISITLFLWWLIITSLLFYEVYFSALDIGYLNLRSNVYLFSNLFMYLTFSFALIWCDPKQEI</sequence>
<feature type="transmembrane region" description="Helical" evidence="1">
    <location>
        <begin position="216"/>
        <end position="233"/>
    </location>
</feature>
<accession>A0A316DNW0</accession>
<feature type="transmembrane region" description="Helical" evidence="1">
    <location>
        <begin position="112"/>
        <end position="130"/>
    </location>
</feature>
<organism evidence="2 3">
    <name type="scientific">Xanthomarina spongicola</name>
    <dbReference type="NCBI Taxonomy" id="570520"/>
    <lineage>
        <taxon>Bacteria</taxon>
        <taxon>Pseudomonadati</taxon>
        <taxon>Bacteroidota</taxon>
        <taxon>Flavobacteriia</taxon>
        <taxon>Flavobacteriales</taxon>
        <taxon>Flavobacteriaceae</taxon>
        <taxon>Xanthomarina</taxon>
    </lineage>
</organism>
<feature type="transmembrane region" description="Helical" evidence="1">
    <location>
        <begin position="40"/>
        <end position="60"/>
    </location>
</feature>
<keyword evidence="1" id="KW-0812">Transmembrane</keyword>
<comment type="caution">
    <text evidence="2">The sequence shown here is derived from an EMBL/GenBank/DDBJ whole genome shotgun (WGS) entry which is preliminary data.</text>
</comment>
<dbReference type="AlphaFoldDB" id="A0A316DNW0"/>
<dbReference type="Proteomes" id="UP000245430">
    <property type="component" value="Unassembled WGS sequence"/>
</dbReference>
<feature type="transmembrane region" description="Helical" evidence="1">
    <location>
        <begin position="12"/>
        <end position="28"/>
    </location>
</feature>
<reference evidence="2 3" key="1">
    <citation type="submission" date="2018-05" db="EMBL/GenBank/DDBJ databases">
        <title>Genomic Encyclopedia of Archaeal and Bacterial Type Strains, Phase II (KMG-II): from individual species to whole genera.</title>
        <authorList>
            <person name="Goeker M."/>
        </authorList>
    </citation>
    <scope>NUCLEOTIDE SEQUENCE [LARGE SCALE GENOMIC DNA]</scope>
    <source>
        <strain evidence="2 3">DSM 22637</strain>
    </source>
</reference>
<evidence type="ECO:0000256" key="1">
    <source>
        <dbReference type="SAM" id="Phobius"/>
    </source>
</evidence>
<gene>
    <name evidence="2" type="ORF">LX78_01064</name>
</gene>